<evidence type="ECO:0000313" key="14">
    <source>
        <dbReference type="EMBL" id="ARD98821.1"/>
    </source>
</evidence>
<proteinExistence type="inferred from homology"/>
<keyword evidence="8" id="KW-0479">Metal-binding</keyword>
<dbReference type="Proteomes" id="UP001055586">
    <property type="component" value="Chromosome"/>
</dbReference>
<protein>
    <recommendedName>
        <fullName evidence="6">Dihydropteroate synthase</fullName>
        <ecNumber evidence="5">2.5.1.15</ecNumber>
    </recommendedName>
    <alternativeName>
        <fullName evidence="11">Dihydropteroate pyrophosphorylase</fullName>
    </alternativeName>
</protein>
<dbReference type="Proteomes" id="UP000053612">
    <property type="component" value="Unassembled WGS sequence"/>
</dbReference>
<reference evidence="16" key="4">
    <citation type="journal article" date="2020" name="Mol. Microbiol.">
        <title>The CWPS Rubik's cube: Linking diversity of cell wall polysaccharide structures with the encoded biosynthetic machinery of selected Lactococcus lactis strains.</title>
        <authorList>
            <person name="Mahony J."/>
            <person name="Frantzen C."/>
            <person name="Vinogradov E."/>
            <person name="Sadovskaya I."/>
            <person name="Theodorou I."/>
            <person name="Kelleher P."/>
            <person name="Chapot-Chartier M.P."/>
            <person name="Cambillau C."/>
            <person name="Holo H."/>
            <person name="van Sinderen D."/>
        </authorList>
    </citation>
    <scope>NUCLEOTIDE SEQUENCE</scope>
    <source>
        <strain evidence="16">223</strain>
    </source>
</reference>
<reference evidence="17" key="1">
    <citation type="submission" date="2015-10" db="EMBL/GenBank/DDBJ databases">
        <title>Draft Genome Sequences of 11 Lactococcus lactis subspecies cremoris strains.</title>
        <authorList>
            <person name="Wels M."/>
            <person name="Backus L."/>
            <person name="Boekhorst J."/>
            <person name="Dijkstra A."/>
            <person name="Beerthuizen M."/>
            <person name="Kelly W."/>
            <person name="Siezen R."/>
            <person name="Bachmann H."/>
            <person name="Van Hijum S."/>
        </authorList>
    </citation>
    <scope>NUCLEOTIDE SEQUENCE [LARGE SCALE GENOMIC DNA]</scope>
    <source>
        <strain evidence="17">LMG9449</strain>
    </source>
</reference>
<evidence type="ECO:0000256" key="10">
    <source>
        <dbReference type="ARBA" id="ARBA00022909"/>
    </source>
</evidence>
<dbReference type="Pfam" id="PF00809">
    <property type="entry name" value="Pterin_bind"/>
    <property type="match status" value="1"/>
</dbReference>
<evidence type="ECO:0000313" key="18">
    <source>
        <dbReference type="Proteomes" id="UP000192085"/>
    </source>
</evidence>
<comment type="catalytic activity">
    <reaction evidence="1">
        <text>(7,8-dihydropterin-6-yl)methyl diphosphate + 4-aminobenzoate = 7,8-dihydropteroate + diphosphate</text>
        <dbReference type="Rhea" id="RHEA:19949"/>
        <dbReference type="ChEBI" id="CHEBI:17836"/>
        <dbReference type="ChEBI" id="CHEBI:17839"/>
        <dbReference type="ChEBI" id="CHEBI:33019"/>
        <dbReference type="ChEBI" id="CHEBI:72950"/>
        <dbReference type="EC" id="2.5.1.15"/>
    </reaction>
</comment>
<keyword evidence="7 13" id="KW-0808">Transferase</keyword>
<dbReference type="InterPro" id="IPR045031">
    <property type="entry name" value="DHP_synth-like"/>
</dbReference>
<dbReference type="EC" id="2.5.1.15" evidence="5"/>
<dbReference type="EMBL" id="LKLS01000138">
    <property type="protein sequence ID" value="KSU17392.1"/>
    <property type="molecule type" value="Genomic_DNA"/>
</dbReference>
<evidence type="ECO:0000313" key="16">
    <source>
        <dbReference type="EMBL" id="QRZ34889.1"/>
    </source>
</evidence>
<dbReference type="PANTHER" id="PTHR20941">
    <property type="entry name" value="FOLATE SYNTHESIS PROTEINS"/>
    <property type="match status" value="1"/>
</dbReference>
<dbReference type="GO" id="GO:0046654">
    <property type="term" value="P:tetrahydrofolate biosynthetic process"/>
    <property type="evidence" value="ECO:0007669"/>
    <property type="project" value="UniProtKB-UniPathway"/>
</dbReference>
<dbReference type="InterPro" id="IPR011005">
    <property type="entry name" value="Dihydropteroate_synth-like_sf"/>
</dbReference>
<dbReference type="GO" id="GO:0004156">
    <property type="term" value="F:dihydropteroate synthase activity"/>
    <property type="evidence" value="ECO:0007669"/>
    <property type="project" value="UniProtKB-EC"/>
</dbReference>
<organism evidence="15 17">
    <name type="scientific">Lactococcus lactis subsp. lactis</name>
    <name type="common">Streptococcus lactis</name>
    <dbReference type="NCBI Taxonomy" id="1360"/>
    <lineage>
        <taxon>Bacteria</taxon>
        <taxon>Bacillati</taxon>
        <taxon>Bacillota</taxon>
        <taxon>Bacilli</taxon>
        <taxon>Lactobacillales</taxon>
        <taxon>Streptococcaceae</taxon>
        <taxon>Lactococcus</taxon>
    </lineage>
</organism>
<name>A0A0A7SZX3_LACLL</name>
<evidence type="ECO:0000256" key="8">
    <source>
        <dbReference type="ARBA" id="ARBA00022723"/>
    </source>
</evidence>
<gene>
    <name evidence="13" type="primary">folP</name>
    <name evidence="16" type="ORF">LL223_1234</name>
    <name evidence="13" type="ORF">LL229_1286</name>
    <name evidence="14" type="ORF">LL275_1191</name>
    <name evidence="15" type="ORF">LMG9449_1716</name>
</gene>
<dbReference type="GO" id="GO:0046656">
    <property type="term" value="P:folic acid biosynthetic process"/>
    <property type="evidence" value="ECO:0007669"/>
    <property type="project" value="UniProtKB-KW"/>
</dbReference>
<evidence type="ECO:0000259" key="12">
    <source>
        <dbReference type="PROSITE" id="PS50972"/>
    </source>
</evidence>
<comment type="pathway">
    <text evidence="3">Cofactor biosynthesis; tetrahydrofolate biosynthesis; 7,8-dihydrofolate from 2-amino-4-hydroxy-6-hydroxymethyl-7,8-dihydropteridine diphosphate and 4-aminobenzoate: step 1/2.</text>
</comment>
<dbReference type="GO" id="GO:0046872">
    <property type="term" value="F:metal ion binding"/>
    <property type="evidence" value="ECO:0007669"/>
    <property type="project" value="UniProtKB-KW"/>
</dbReference>
<dbReference type="EMBL" id="CP090823">
    <property type="protein sequence ID" value="ARD96168.1"/>
    <property type="molecule type" value="Genomic_DNA"/>
</dbReference>
<evidence type="ECO:0000256" key="9">
    <source>
        <dbReference type="ARBA" id="ARBA00022842"/>
    </source>
</evidence>
<reference evidence="15" key="3">
    <citation type="journal article" date="2017" name="Genome Announc.">
        <title>Draft Genome Sequences of 24 Lactococcus lactis Strains.</title>
        <authorList>
            <person name="Backus L."/>
            <person name="Wels M."/>
            <person name="Boekhorst J."/>
            <person name="Dijkstra A.R."/>
            <person name="Beerthuyzen M."/>
            <person name="Kelly W.J."/>
            <person name="Siezen R.J."/>
            <person name="van Hijum S.A."/>
            <person name="Bachmann H."/>
        </authorList>
    </citation>
    <scope>NUCLEOTIDE SEQUENCE</scope>
    <source>
        <strain evidence="15">LMG9447</strain>
    </source>
</reference>
<dbReference type="PANTHER" id="PTHR20941:SF1">
    <property type="entry name" value="FOLIC ACID SYNTHESIS PROTEIN FOL1"/>
    <property type="match status" value="1"/>
</dbReference>
<dbReference type="PATRIC" id="fig|1360.104.peg.579"/>
<evidence type="ECO:0000313" key="13">
    <source>
        <dbReference type="EMBL" id="ARD96168.1"/>
    </source>
</evidence>
<dbReference type="Gene3D" id="3.20.20.20">
    <property type="entry name" value="Dihydropteroate synthase-like"/>
    <property type="match status" value="1"/>
</dbReference>
<dbReference type="SUPFAM" id="SSF51717">
    <property type="entry name" value="Dihydropteroate synthetase-like"/>
    <property type="match status" value="1"/>
</dbReference>
<keyword evidence="10" id="KW-0289">Folate biosynthesis</keyword>
<dbReference type="EMBL" id="CP031926">
    <property type="protein sequence ID" value="QRZ34889.1"/>
    <property type="molecule type" value="Genomic_DNA"/>
</dbReference>
<evidence type="ECO:0000256" key="7">
    <source>
        <dbReference type="ARBA" id="ARBA00022679"/>
    </source>
</evidence>
<reference evidence="16" key="5">
    <citation type="submission" date="2023-04" db="EMBL/GenBank/DDBJ databases">
        <authorList>
            <person name="McDonnell B."/>
        </authorList>
    </citation>
    <scope>NUCLEOTIDE SEQUENCE</scope>
    <source>
        <strain evidence="16">223</strain>
    </source>
</reference>
<evidence type="ECO:0000256" key="1">
    <source>
        <dbReference type="ARBA" id="ARBA00000012"/>
    </source>
</evidence>
<reference evidence="14 18" key="2">
    <citation type="journal article" date="2017" name="BMC Genomics">
        <title>Comparative and functional genomics of the Lactococcus lactis taxon; insights into evolution and niche adaptation.</title>
        <authorList>
            <person name="Kelleher P."/>
            <person name="Bottacini F."/>
            <person name="Mahony J."/>
            <person name="Kilcawley K.N."/>
            <person name="van Sinderen D."/>
        </authorList>
    </citation>
    <scope>NUCLEOTIDE SEQUENCE [LARGE SCALE GENOMIC DNA]</scope>
    <source>
        <strain evidence="14 18">275</strain>
    </source>
</reference>
<dbReference type="NCBIfam" id="TIGR01496">
    <property type="entry name" value="DHPS"/>
    <property type="match status" value="1"/>
</dbReference>
<evidence type="ECO:0000256" key="11">
    <source>
        <dbReference type="ARBA" id="ARBA00030193"/>
    </source>
</evidence>
<keyword evidence="9" id="KW-0460">Magnesium</keyword>
<dbReference type="GO" id="GO:0005829">
    <property type="term" value="C:cytosol"/>
    <property type="evidence" value="ECO:0007669"/>
    <property type="project" value="TreeGrafter"/>
</dbReference>
<evidence type="ECO:0000313" key="15">
    <source>
        <dbReference type="EMBL" id="KSU17392.1"/>
    </source>
</evidence>
<evidence type="ECO:0000256" key="4">
    <source>
        <dbReference type="ARBA" id="ARBA00009503"/>
    </source>
</evidence>
<dbReference type="RefSeq" id="WP_003132109.1">
    <property type="nucleotide sequence ID" value="NZ_CAKMAO010000001.1"/>
</dbReference>
<dbReference type="Proteomes" id="UP000663169">
    <property type="component" value="Chromosome"/>
</dbReference>
<evidence type="ECO:0000256" key="5">
    <source>
        <dbReference type="ARBA" id="ARBA00012458"/>
    </source>
</evidence>
<dbReference type="AlphaFoldDB" id="A0A0A7SZX3"/>
<sequence>MKILELNQESFSLKNIILKFDELNHNEMISLQKKLYRNGSLTRLAPDSLLVVLTIDDLAKLINLFENDEDKKMLEVIYKRHQIIWSGKNFNFDLTRKSIVYSIVNVTPDSFYDGNPDNLNLSHILKRVEADLENGASVLELGGKSSKPGYDDISPEEEWNRLKEPILELKKNFPKAIFAVDTDEAYVMERVLDAGVDIINDIDGFDTNDKLKVVEKYQPALVAMNNGRAGFSYADNVYEELPLFFENKKEELLQLGLKAEQIVIDPGVGFFNGDSGSDSLERVKATEILSRIGLPLMIAISRKSFMGKLFNAQGDERLFSSLVLEAQMVADGGRILRVHDVKETKRLLDAIEIYKEF</sequence>
<dbReference type="Proteomes" id="UP000192085">
    <property type="component" value="Chromosome"/>
</dbReference>
<dbReference type="UniPathway" id="UPA00077">
    <property type="reaction ID" value="UER00156"/>
</dbReference>
<feature type="domain" description="Pterin-binding" evidence="12">
    <location>
        <begin position="98"/>
        <end position="349"/>
    </location>
</feature>
<comment type="similarity">
    <text evidence="4">Belongs to the DHPS family.</text>
</comment>
<dbReference type="InterPro" id="IPR006390">
    <property type="entry name" value="DHP_synth_dom"/>
</dbReference>
<dbReference type="EMBL" id="CP015897">
    <property type="protein sequence ID" value="ARD98821.1"/>
    <property type="molecule type" value="Genomic_DNA"/>
</dbReference>
<accession>A0A0A7SZX3</accession>
<evidence type="ECO:0000313" key="17">
    <source>
        <dbReference type="Proteomes" id="UP000053612"/>
    </source>
</evidence>
<comment type="cofactor">
    <cofactor evidence="2">
        <name>Mg(2+)</name>
        <dbReference type="ChEBI" id="CHEBI:18420"/>
    </cofactor>
</comment>
<reference evidence="13" key="6">
    <citation type="submission" date="2023-09" db="EMBL/GenBank/DDBJ databases">
        <title>Complete Genomes and Methylome analysis of Lactococcus lactis subs lactis strains.</title>
        <authorList>
            <person name="Fomenkov A."/>
            <person name="McDonnell B."/>
            <person name="Sun L."/>
            <person name="Van Sinderen D."/>
            <person name="Roberts R.J."/>
        </authorList>
    </citation>
    <scope>NUCLEOTIDE SEQUENCE</scope>
    <source>
        <strain evidence="13">229</strain>
    </source>
</reference>
<evidence type="ECO:0000256" key="6">
    <source>
        <dbReference type="ARBA" id="ARBA00016919"/>
    </source>
</evidence>
<dbReference type="InterPro" id="IPR000489">
    <property type="entry name" value="Pterin-binding_dom"/>
</dbReference>
<evidence type="ECO:0000256" key="3">
    <source>
        <dbReference type="ARBA" id="ARBA00004763"/>
    </source>
</evidence>
<dbReference type="OMA" id="FATPRDC"/>
<dbReference type="PROSITE" id="PS50972">
    <property type="entry name" value="PTERIN_BINDING"/>
    <property type="match status" value="1"/>
</dbReference>
<evidence type="ECO:0000256" key="2">
    <source>
        <dbReference type="ARBA" id="ARBA00001946"/>
    </source>
</evidence>